<evidence type="ECO:0008006" key="5">
    <source>
        <dbReference type="Google" id="ProtNLM"/>
    </source>
</evidence>
<evidence type="ECO:0000313" key="3">
    <source>
        <dbReference type="EMBL" id="TWH99931.1"/>
    </source>
</evidence>
<keyword evidence="2" id="KW-0732">Signal</keyword>
<evidence type="ECO:0000256" key="1">
    <source>
        <dbReference type="SAM" id="Coils"/>
    </source>
</evidence>
<dbReference type="OrthoDB" id="190887at2"/>
<dbReference type="SUPFAM" id="SSF56935">
    <property type="entry name" value="Porins"/>
    <property type="match status" value="1"/>
</dbReference>
<evidence type="ECO:0000256" key="2">
    <source>
        <dbReference type="SAM" id="SignalP"/>
    </source>
</evidence>
<dbReference type="EMBL" id="VLKN01000008">
    <property type="protein sequence ID" value="TWH99931.1"/>
    <property type="molecule type" value="Genomic_DNA"/>
</dbReference>
<dbReference type="Proteomes" id="UP000315167">
    <property type="component" value="Unassembled WGS sequence"/>
</dbReference>
<name>A0A562KWZ8_9GAMM</name>
<dbReference type="InterPro" id="IPR045748">
    <property type="entry name" value="DcaP"/>
</dbReference>
<keyword evidence="1" id="KW-0175">Coiled coil</keyword>
<feature type="coiled-coil region" evidence="1">
    <location>
        <begin position="27"/>
        <end position="61"/>
    </location>
</feature>
<feature type="signal peptide" evidence="2">
    <location>
        <begin position="1"/>
        <end position="29"/>
    </location>
</feature>
<sequence length="467" mass="50776">MTTSIAKLARRPLATALLVALLAPGMALAGTAKEKELEARIAQLEQQVQALLSQQQQQQTQLTQTQTQVTEVQAVQAQRPAVPEGKQPIQSTTIMTAANPGTTFSYGGFIKLDAMVTDTSDGKIADGSAGRLFYLPSAIPVAGNDVDGGDPYTDVHAQFSRFWFSADHTTDAGDKVKAYIEADMYGGGNNSFAGNETSTNTYALTLRQAYVSWNNWLAGQTWSNFQDVAALPDAVDFVGPTDGVIFVRQAQLRYTSGPWSFSAENPQTTVTPYLSNSARFNTGDNVLPDLTARWLTKGDWGHFTVAGLVRQFKYENLATDQGDTETGVALSVSGKYNLGDSDDIRYAVNGGQGIGRYLAFGLGSDTVQAADGSLEALDGYGAYVAWRHAFNPKLRSNLMYATAMFDNDPLLTGFGVTERSQSWHANLIYSPFPKLDIGAELIWGERQLEDDRAGDLRRLHTHVKFSF</sequence>
<reference evidence="3 4" key="1">
    <citation type="journal article" date="2015" name="Stand. Genomic Sci.">
        <title>Genomic Encyclopedia of Bacterial and Archaeal Type Strains, Phase III: the genomes of soil and plant-associated and newly described type strains.</title>
        <authorList>
            <person name="Whitman W.B."/>
            <person name="Woyke T."/>
            <person name="Klenk H.P."/>
            <person name="Zhou Y."/>
            <person name="Lilburn T.G."/>
            <person name="Beck B.J."/>
            <person name="De Vos P."/>
            <person name="Vandamme P."/>
            <person name="Eisen J.A."/>
            <person name="Garrity G."/>
            <person name="Hugenholtz P."/>
            <person name="Kyrpides N.C."/>
        </authorList>
    </citation>
    <scope>NUCLEOTIDE SEQUENCE [LARGE SCALE GENOMIC DNA]</scope>
    <source>
        <strain evidence="3 4">CGMCC 1.10821</strain>
    </source>
</reference>
<proteinExistence type="predicted"/>
<comment type="caution">
    <text evidence="3">The sequence shown here is derived from an EMBL/GenBank/DDBJ whole genome shotgun (WGS) entry which is preliminary data.</text>
</comment>
<organism evidence="3 4">
    <name type="scientific">Luteimonas cucumeris</name>
    <dbReference type="NCBI Taxonomy" id="985012"/>
    <lineage>
        <taxon>Bacteria</taxon>
        <taxon>Pseudomonadati</taxon>
        <taxon>Pseudomonadota</taxon>
        <taxon>Gammaproteobacteria</taxon>
        <taxon>Lysobacterales</taxon>
        <taxon>Lysobacteraceae</taxon>
        <taxon>Luteimonas</taxon>
    </lineage>
</organism>
<evidence type="ECO:0000313" key="4">
    <source>
        <dbReference type="Proteomes" id="UP000315167"/>
    </source>
</evidence>
<protein>
    <recommendedName>
        <fullName evidence="5">Porin</fullName>
    </recommendedName>
</protein>
<accession>A0A562KWZ8</accession>
<dbReference type="Pfam" id="PF19577">
    <property type="entry name" value="DcaP"/>
    <property type="match status" value="1"/>
</dbReference>
<dbReference type="RefSeq" id="WP_144900432.1">
    <property type="nucleotide sequence ID" value="NZ_VLKN01000008.1"/>
</dbReference>
<feature type="chain" id="PRO_5021729431" description="Porin" evidence="2">
    <location>
        <begin position="30"/>
        <end position="467"/>
    </location>
</feature>
<dbReference type="AlphaFoldDB" id="A0A562KWZ8"/>
<keyword evidence="4" id="KW-1185">Reference proteome</keyword>
<gene>
    <name evidence="3" type="ORF">IP90_02938</name>
</gene>